<gene>
    <name evidence="8" type="ORF">TR168287</name>
</gene>
<dbReference type="InterPro" id="IPR050304">
    <property type="entry name" value="MT-severing_AAA_ATPase"/>
</dbReference>
<dbReference type="EMBL" id="GEEE01017818">
    <property type="protein sequence ID" value="JAP45407.1"/>
    <property type="molecule type" value="Transcribed_RNA"/>
</dbReference>
<evidence type="ECO:0000313" key="8">
    <source>
        <dbReference type="EMBL" id="JAP45407.1"/>
    </source>
</evidence>
<organism evidence="8">
    <name type="scientific">Schistocephalus solidus</name>
    <name type="common">Tapeworm</name>
    <dbReference type="NCBI Taxonomy" id="70667"/>
    <lineage>
        <taxon>Eukaryota</taxon>
        <taxon>Metazoa</taxon>
        <taxon>Spiralia</taxon>
        <taxon>Lophotrochozoa</taxon>
        <taxon>Platyhelminthes</taxon>
        <taxon>Cestoda</taxon>
        <taxon>Eucestoda</taxon>
        <taxon>Diphyllobothriidea</taxon>
        <taxon>Diphyllobothriidae</taxon>
        <taxon>Schistocephalus</taxon>
    </lineage>
</organism>
<evidence type="ECO:0000256" key="2">
    <source>
        <dbReference type="ARBA" id="ARBA00022490"/>
    </source>
</evidence>
<dbReference type="GO" id="GO:0005524">
    <property type="term" value="F:ATP binding"/>
    <property type="evidence" value="ECO:0007669"/>
    <property type="project" value="UniProtKB-KW"/>
</dbReference>
<evidence type="ECO:0000256" key="4">
    <source>
        <dbReference type="ARBA" id="ARBA00022741"/>
    </source>
</evidence>
<evidence type="ECO:0000256" key="7">
    <source>
        <dbReference type="ARBA" id="ARBA00023235"/>
    </source>
</evidence>
<keyword evidence="4" id="KW-0547">Nucleotide-binding</keyword>
<dbReference type="GO" id="GO:0005819">
    <property type="term" value="C:spindle"/>
    <property type="evidence" value="ECO:0007669"/>
    <property type="project" value="UniProtKB-SubCell"/>
</dbReference>
<evidence type="ECO:0008006" key="9">
    <source>
        <dbReference type="Google" id="ProtNLM"/>
    </source>
</evidence>
<proteinExistence type="predicted"/>
<sequence>MTELNYQMICTANKAREADKFRSDSRKKNLLLLVMHYLKSEGYVENALMHFNFRFLQAAEALRNETNLDFTSYEICDNIDLDTILMDFESFYFVKFNKYPKISKKIATPCEKLKNSAVSFGSTRKKSKYSTFLPKISSSSANSMNSSTAIVNSQPNAKVVSVNSSECMANSLDLVAEGISASSPSPVIQNRIASSDCRMSQKCGPVIDFRAIVNQENRMSQSEEILSEERLLRPLGLYAGYSAEWKDLAATISRDIYLHNPNVHWDDIIGLESAKRLVKEAVVYPISYPQLFTGILSPWRGLLLYGPPGKWIPYFQCNDIPFNKKERVKRYLQRLLQRNAKLPFSTYLPQLSLVNGGVIRKNWSGFSLNWLGFMHRQLFSLMNLTASCPNVVPLALVILQEGYRAAAVP</sequence>
<evidence type="ECO:0000256" key="6">
    <source>
        <dbReference type="ARBA" id="ARBA00023212"/>
    </source>
</evidence>
<name>A0A0X3P6C6_SCHSO</name>
<keyword evidence="7" id="KW-0413">Isomerase</keyword>
<protein>
    <recommendedName>
        <fullName evidence="9">Katanin p60 ATPase-containing subunit A-like 2</fullName>
    </recommendedName>
</protein>
<evidence type="ECO:0000256" key="3">
    <source>
        <dbReference type="ARBA" id="ARBA00022701"/>
    </source>
</evidence>
<dbReference type="InterPro" id="IPR027417">
    <property type="entry name" value="P-loop_NTPase"/>
</dbReference>
<dbReference type="SUPFAM" id="SSF52540">
    <property type="entry name" value="P-loop containing nucleoside triphosphate hydrolases"/>
    <property type="match status" value="1"/>
</dbReference>
<keyword evidence="2" id="KW-0963">Cytoplasm</keyword>
<reference evidence="8" key="1">
    <citation type="submission" date="2016-01" db="EMBL/GenBank/DDBJ databases">
        <title>Reference transcriptome for the parasite Schistocephalus solidus: insights into the molecular evolution of parasitism.</title>
        <authorList>
            <person name="Hebert F.O."/>
            <person name="Grambauer S."/>
            <person name="Barber I."/>
            <person name="Landry C.R."/>
            <person name="Aubin-Horth N."/>
        </authorList>
    </citation>
    <scope>NUCLEOTIDE SEQUENCE</scope>
</reference>
<dbReference type="PANTHER" id="PTHR23074:SF78">
    <property type="entry name" value="KATANIN P60 ATPASE-CONTAINING SUBUNIT A-LIKE 2"/>
    <property type="match status" value="1"/>
</dbReference>
<dbReference type="GO" id="GO:0016853">
    <property type="term" value="F:isomerase activity"/>
    <property type="evidence" value="ECO:0007669"/>
    <property type="project" value="UniProtKB-KW"/>
</dbReference>
<keyword evidence="5" id="KW-0067">ATP-binding</keyword>
<dbReference type="PANTHER" id="PTHR23074">
    <property type="entry name" value="AAA DOMAIN-CONTAINING"/>
    <property type="match status" value="1"/>
</dbReference>
<dbReference type="AlphaFoldDB" id="A0A0X3P6C6"/>
<evidence type="ECO:0000256" key="1">
    <source>
        <dbReference type="ARBA" id="ARBA00004186"/>
    </source>
</evidence>
<accession>A0A0X3P6C6</accession>
<dbReference type="GO" id="GO:0016887">
    <property type="term" value="F:ATP hydrolysis activity"/>
    <property type="evidence" value="ECO:0007669"/>
    <property type="project" value="TreeGrafter"/>
</dbReference>
<keyword evidence="3" id="KW-0493">Microtubule</keyword>
<dbReference type="Gene3D" id="3.40.50.300">
    <property type="entry name" value="P-loop containing nucleotide triphosphate hydrolases"/>
    <property type="match status" value="1"/>
</dbReference>
<dbReference type="GO" id="GO:0005874">
    <property type="term" value="C:microtubule"/>
    <property type="evidence" value="ECO:0007669"/>
    <property type="project" value="UniProtKB-KW"/>
</dbReference>
<comment type="subcellular location">
    <subcellularLocation>
        <location evidence="1">Cytoplasm</location>
        <location evidence="1">Cytoskeleton</location>
        <location evidence="1">Spindle</location>
    </subcellularLocation>
</comment>
<evidence type="ECO:0000256" key="5">
    <source>
        <dbReference type="ARBA" id="ARBA00022840"/>
    </source>
</evidence>
<keyword evidence="6" id="KW-0206">Cytoskeleton</keyword>